<feature type="transmembrane region" description="Helical" evidence="12">
    <location>
        <begin position="12"/>
        <end position="45"/>
    </location>
</feature>
<dbReference type="AlphaFoldDB" id="A0A318Y5M7"/>
<dbReference type="PANTHER" id="PTHR39188">
    <property type="entry name" value="MEMBRANE-ASSOCIATED ZINC METALLOPROTEASE M50B"/>
    <property type="match status" value="1"/>
</dbReference>
<keyword evidence="6" id="KW-0479">Metal-binding</keyword>
<evidence type="ECO:0000256" key="11">
    <source>
        <dbReference type="ARBA" id="ARBA00023136"/>
    </source>
</evidence>
<feature type="transmembrane region" description="Helical" evidence="12">
    <location>
        <begin position="88"/>
        <end position="107"/>
    </location>
</feature>
<name>A0A318Y5M7_9FIRM</name>
<dbReference type="InterPro" id="IPR008915">
    <property type="entry name" value="Peptidase_M50"/>
</dbReference>
<gene>
    <name evidence="14" type="ORF">LY28_02201</name>
</gene>
<evidence type="ECO:0000256" key="9">
    <source>
        <dbReference type="ARBA" id="ARBA00022989"/>
    </source>
</evidence>
<dbReference type="GO" id="GO:0016020">
    <property type="term" value="C:membrane"/>
    <property type="evidence" value="ECO:0007669"/>
    <property type="project" value="UniProtKB-SubCell"/>
</dbReference>
<keyword evidence="15" id="KW-1185">Reference proteome</keyword>
<evidence type="ECO:0000256" key="1">
    <source>
        <dbReference type="ARBA" id="ARBA00001947"/>
    </source>
</evidence>
<keyword evidence="11 12" id="KW-0472">Membrane</keyword>
<dbReference type="GO" id="GO:0006508">
    <property type="term" value="P:proteolysis"/>
    <property type="evidence" value="ECO:0007669"/>
    <property type="project" value="UniProtKB-KW"/>
</dbReference>
<organism evidence="14 15">
    <name type="scientific">Ruminiclostridium sufflavum DSM 19573</name>
    <dbReference type="NCBI Taxonomy" id="1121337"/>
    <lineage>
        <taxon>Bacteria</taxon>
        <taxon>Bacillati</taxon>
        <taxon>Bacillota</taxon>
        <taxon>Clostridia</taxon>
        <taxon>Eubacteriales</taxon>
        <taxon>Oscillospiraceae</taxon>
        <taxon>Ruminiclostridium</taxon>
    </lineage>
</organism>
<evidence type="ECO:0000256" key="5">
    <source>
        <dbReference type="ARBA" id="ARBA00022692"/>
    </source>
</evidence>
<proteinExistence type="inferred from homology"/>
<evidence type="ECO:0000313" key="14">
    <source>
        <dbReference type="EMBL" id="PYG87296.1"/>
    </source>
</evidence>
<keyword evidence="7" id="KW-0378">Hydrolase</keyword>
<comment type="similarity">
    <text evidence="3">Belongs to the peptidase M50B family.</text>
</comment>
<feature type="transmembrane region" description="Helical" evidence="12">
    <location>
        <begin position="184"/>
        <end position="201"/>
    </location>
</feature>
<reference evidence="14 15" key="1">
    <citation type="submission" date="2018-06" db="EMBL/GenBank/DDBJ databases">
        <title>Genomic Encyclopedia of Type Strains, Phase I: the one thousand microbial genomes (KMG-I) project.</title>
        <authorList>
            <person name="Kyrpides N."/>
        </authorList>
    </citation>
    <scope>NUCLEOTIDE SEQUENCE [LARGE SCALE GENOMIC DNA]</scope>
    <source>
        <strain evidence="14 15">DSM 19573</strain>
    </source>
</reference>
<evidence type="ECO:0000256" key="6">
    <source>
        <dbReference type="ARBA" id="ARBA00022723"/>
    </source>
</evidence>
<dbReference type="Pfam" id="PF02163">
    <property type="entry name" value="Peptidase_M50"/>
    <property type="match status" value="1"/>
</dbReference>
<evidence type="ECO:0000256" key="2">
    <source>
        <dbReference type="ARBA" id="ARBA00004141"/>
    </source>
</evidence>
<keyword evidence="9 12" id="KW-1133">Transmembrane helix</keyword>
<comment type="subcellular location">
    <subcellularLocation>
        <location evidence="2">Membrane</location>
        <topology evidence="2">Multi-pass membrane protein</topology>
    </subcellularLocation>
</comment>
<evidence type="ECO:0000256" key="4">
    <source>
        <dbReference type="ARBA" id="ARBA00022670"/>
    </source>
</evidence>
<feature type="domain" description="Peptidase M50" evidence="13">
    <location>
        <begin position="118"/>
        <end position="171"/>
    </location>
</feature>
<evidence type="ECO:0000256" key="12">
    <source>
        <dbReference type="SAM" id="Phobius"/>
    </source>
</evidence>
<keyword evidence="8" id="KW-0862">Zinc</keyword>
<dbReference type="EMBL" id="QKMR01000012">
    <property type="protein sequence ID" value="PYG87296.1"/>
    <property type="molecule type" value="Genomic_DNA"/>
</dbReference>
<evidence type="ECO:0000313" key="15">
    <source>
        <dbReference type="Proteomes" id="UP000248132"/>
    </source>
</evidence>
<evidence type="ECO:0000256" key="7">
    <source>
        <dbReference type="ARBA" id="ARBA00022801"/>
    </source>
</evidence>
<keyword evidence="10" id="KW-0482">Metalloprotease</keyword>
<comment type="cofactor">
    <cofactor evidence="1">
        <name>Zn(2+)</name>
        <dbReference type="ChEBI" id="CHEBI:29105"/>
    </cofactor>
</comment>
<accession>A0A318Y5M7</accession>
<feature type="transmembrane region" description="Helical" evidence="12">
    <location>
        <begin position="57"/>
        <end position="76"/>
    </location>
</feature>
<feature type="transmembrane region" description="Helical" evidence="12">
    <location>
        <begin position="119"/>
        <end position="139"/>
    </location>
</feature>
<evidence type="ECO:0000256" key="10">
    <source>
        <dbReference type="ARBA" id="ARBA00023049"/>
    </source>
</evidence>
<dbReference type="GO" id="GO:0046872">
    <property type="term" value="F:metal ion binding"/>
    <property type="evidence" value="ECO:0007669"/>
    <property type="project" value="UniProtKB-KW"/>
</dbReference>
<evidence type="ECO:0000259" key="13">
    <source>
        <dbReference type="Pfam" id="PF02163"/>
    </source>
</evidence>
<sequence length="294" mass="32541">MTDLSVKFKIKHILFSIDILIIPVIAIAFLSGAAVQYFLTIGFIITHELGHIAAAKISGGVIYSFRILSVGVNAAIEEKSCGRLAKVLIYLAGPTVNIVFAIAIYFLSACHLIPVKFAAGFYINIWLAFFNLLPILPLDGGKIAMEALSDCSGLFKAGKYMNILTVLLACVFILFGLIFFKNALFNASMILVGIYILLLRAEGRKEAAFMNIKNLLFRRSRVIKRRIYPVREIAVMKSAKLSELVKAMDYANMFHIVNVLDENLKIIKVMSEQEILDAIISGNINATVEELLSD</sequence>
<feature type="transmembrane region" description="Helical" evidence="12">
    <location>
        <begin position="160"/>
        <end position="178"/>
    </location>
</feature>
<dbReference type="RefSeq" id="WP_110462231.1">
    <property type="nucleotide sequence ID" value="NZ_QKMR01000012.1"/>
</dbReference>
<keyword evidence="5 12" id="KW-0812">Transmembrane</keyword>
<dbReference type="PANTHER" id="PTHR39188:SF3">
    <property type="entry name" value="STAGE IV SPORULATION PROTEIN FB"/>
    <property type="match status" value="1"/>
</dbReference>
<protein>
    <submittedName>
        <fullName evidence="14">Stage IV sporulation protein FB</fullName>
    </submittedName>
</protein>
<keyword evidence="4" id="KW-0645">Protease</keyword>
<dbReference type="OrthoDB" id="166377at2"/>
<comment type="caution">
    <text evidence="14">The sequence shown here is derived from an EMBL/GenBank/DDBJ whole genome shotgun (WGS) entry which is preliminary data.</text>
</comment>
<evidence type="ECO:0000256" key="8">
    <source>
        <dbReference type="ARBA" id="ARBA00022833"/>
    </source>
</evidence>
<dbReference type="Proteomes" id="UP000248132">
    <property type="component" value="Unassembled WGS sequence"/>
</dbReference>
<evidence type="ECO:0000256" key="3">
    <source>
        <dbReference type="ARBA" id="ARBA00007931"/>
    </source>
</evidence>
<dbReference type="GO" id="GO:0008237">
    <property type="term" value="F:metallopeptidase activity"/>
    <property type="evidence" value="ECO:0007669"/>
    <property type="project" value="UniProtKB-KW"/>
</dbReference>